<organism evidence="2 3">
    <name type="scientific">Macrophomina phaseolina (strain MS6)</name>
    <name type="common">Charcoal rot fungus</name>
    <dbReference type="NCBI Taxonomy" id="1126212"/>
    <lineage>
        <taxon>Eukaryota</taxon>
        <taxon>Fungi</taxon>
        <taxon>Dikarya</taxon>
        <taxon>Ascomycota</taxon>
        <taxon>Pezizomycotina</taxon>
        <taxon>Dothideomycetes</taxon>
        <taxon>Dothideomycetes incertae sedis</taxon>
        <taxon>Botryosphaeriales</taxon>
        <taxon>Botryosphaeriaceae</taxon>
        <taxon>Macrophomina</taxon>
    </lineage>
</organism>
<dbReference type="eggNOG" id="KOG0017">
    <property type="taxonomic scope" value="Eukaryota"/>
</dbReference>
<dbReference type="SUPFAM" id="SSF56672">
    <property type="entry name" value="DNA/RNA polymerases"/>
    <property type="match status" value="1"/>
</dbReference>
<reference evidence="2 3" key="1">
    <citation type="journal article" date="2012" name="BMC Genomics">
        <title>Tools to kill: Genome of one of the most destructive plant pathogenic fungi Macrophomina phaseolina.</title>
        <authorList>
            <person name="Islam M.S."/>
            <person name="Haque M.S."/>
            <person name="Islam M.M."/>
            <person name="Emdad E.M."/>
            <person name="Halim A."/>
            <person name="Hossen Q.M.M."/>
            <person name="Hossain M.Z."/>
            <person name="Ahmed B."/>
            <person name="Rahim S."/>
            <person name="Rahman M.S."/>
            <person name="Alam M.M."/>
            <person name="Hou S."/>
            <person name="Wan X."/>
            <person name="Saito J.A."/>
            <person name="Alam M."/>
        </authorList>
    </citation>
    <scope>NUCLEOTIDE SEQUENCE [LARGE SCALE GENOMIC DNA]</scope>
    <source>
        <strain evidence="2 3">MS6</strain>
    </source>
</reference>
<gene>
    <name evidence="2" type="ORF">MPH_04135</name>
</gene>
<dbReference type="OrthoDB" id="3943081at2759"/>
<dbReference type="InterPro" id="IPR043502">
    <property type="entry name" value="DNA/RNA_pol_sf"/>
</dbReference>
<keyword evidence="2" id="KW-0548">Nucleotidyltransferase</keyword>
<evidence type="ECO:0000313" key="3">
    <source>
        <dbReference type="Proteomes" id="UP000007129"/>
    </source>
</evidence>
<dbReference type="STRING" id="1126212.K2SPC3"/>
<dbReference type="Proteomes" id="UP000007129">
    <property type="component" value="Unassembled WGS sequence"/>
</dbReference>
<protein>
    <submittedName>
        <fullName evidence="2">Reverse transcriptase RNA-dependent DNA polymerase</fullName>
    </submittedName>
</protein>
<dbReference type="AlphaFoldDB" id="K2SPC3"/>
<keyword evidence="2" id="KW-0808">Transferase</keyword>
<evidence type="ECO:0000313" key="2">
    <source>
        <dbReference type="EMBL" id="EKG18600.1"/>
    </source>
</evidence>
<proteinExistence type="predicted"/>
<evidence type="ECO:0000259" key="1">
    <source>
        <dbReference type="Pfam" id="PF07727"/>
    </source>
</evidence>
<dbReference type="InParanoid" id="K2SPC3"/>
<dbReference type="GO" id="GO:0003964">
    <property type="term" value="F:RNA-directed DNA polymerase activity"/>
    <property type="evidence" value="ECO:0007669"/>
    <property type="project" value="UniProtKB-KW"/>
</dbReference>
<name>K2SPC3_MACPH</name>
<accession>K2SPC3</accession>
<comment type="caution">
    <text evidence="2">The sequence shown here is derived from an EMBL/GenBank/DDBJ whole genome shotgun (WGS) entry which is preliminary data.</text>
</comment>
<feature type="domain" description="Reverse transcriptase Ty1/copia-type" evidence="1">
    <location>
        <begin position="10"/>
        <end position="127"/>
    </location>
</feature>
<dbReference type="EMBL" id="AHHD01000185">
    <property type="protein sequence ID" value="EKG18600.1"/>
    <property type="molecule type" value="Genomic_DNA"/>
</dbReference>
<keyword evidence="2" id="KW-0695">RNA-directed DNA polymerase</keyword>
<dbReference type="InterPro" id="IPR013103">
    <property type="entry name" value="RVT_2"/>
</dbReference>
<dbReference type="VEuPathDB" id="FungiDB:MPH_04135"/>
<dbReference type="HOGENOM" id="CLU_1475440_0_0_1"/>
<sequence>MAAFDLESRQYDVINAYPQVPIDEETYCKPPPGMKIKDGLVLLLLRALYGLKQSPALWQKHLSTTLQNLGFTEVPEAPCLFTNEHMILFFFVDNIVIIYHKDHTAYVNDFQRKLFEIYEIRYLSEIQCVNHHHHCRYGLPSFVSFQPPSFILLASHHQDTITSCTLPTIMYILPLQHYSMRQQ</sequence>
<dbReference type="Pfam" id="PF07727">
    <property type="entry name" value="RVT_2"/>
    <property type="match status" value="1"/>
</dbReference>